<keyword evidence="2" id="KW-1185">Reference proteome</keyword>
<evidence type="ECO:0000313" key="1">
    <source>
        <dbReference type="EMBL" id="GGA87303.1"/>
    </source>
</evidence>
<organism evidence="1 2">
    <name type="scientific">Neiella marina</name>
    <dbReference type="NCBI Taxonomy" id="508461"/>
    <lineage>
        <taxon>Bacteria</taxon>
        <taxon>Pseudomonadati</taxon>
        <taxon>Pseudomonadota</taxon>
        <taxon>Gammaproteobacteria</taxon>
        <taxon>Alteromonadales</taxon>
        <taxon>Echinimonadaceae</taxon>
        <taxon>Neiella</taxon>
    </lineage>
</organism>
<comment type="caution">
    <text evidence="1">The sequence shown here is derived from an EMBL/GenBank/DDBJ whole genome shotgun (WGS) entry which is preliminary data.</text>
</comment>
<dbReference type="EMBL" id="BMDX01000021">
    <property type="protein sequence ID" value="GGA87303.1"/>
    <property type="molecule type" value="Genomic_DNA"/>
</dbReference>
<dbReference type="OrthoDB" id="5564675at2"/>
<gene>
    <name evidence="1" type="ORF">GCM10011369_31720</name>
</gene>
<accession>A0A8J2XR24</accession>
<proteinExistence type="predicted"/>
<dbReference type="AlphaFoldDB" id="A0A8J2XR24"/>
<evidence type="ECO:0000313" key="2">
    <source>
        <dbReference type="Proteomes" id="UP000619743"/>
    </source>
</evidence>
<dbReference type="RefSeq" id="WP_087507146.1">
    <property type="nucleotide sequence ID" value="NZ_BMDX01000021.1"/>
</dbReference>
<dbReference type="Proteomes" id="UP000619743">
    <property type="component" value="Unassembled WGS sequence"/>
</dbReference>
<name>A0A8J2XR24_9GAMM</name>
<protein>
    <submittedName>
        <fullName evidence="1">Uncharacterized protein</fullName>
    </submittedName>
</protein>
<reference evidence="2" key="1">
    <citation type="journal article" date="2019" name="Int. J. Syst. Evol. Microbiol.">
        <title>The Global Catalogue of Microorganisms (GCM) 10K type strain sequencing project: providing services to taxonomists for standard genome sequencing and annotation.</title>
        <authorList>
            <consortium name="The Broad Institute Genomics Platform"/>
            <consortium name="The Broad Institute Genome Sequencing Center for Infectious Disease"/>
            <person name="Wu L."/>
            <person name="Ma J."/>
        </authorList>
    </citation>
    <scope>NUCLEOTIDE SEQUENCE [LARGE SCALE GENOMIC DNA]</scope>
    <source>
        <strain evidence="2">CGMCC 1.10130</strain>
    </source>
</reference>
<sequence length="199" mass="22376">MTFDNKLISQQSLAEHFSTRLQEEAQQLPATLSASVLHYLAGLLGNFHQSDRLFEYDDSGALALPTLALLYQQALAATTVRHRHATLRELGDKSLFLGAMFPEHYVKKGIKRDYFIGMGSGAYDALGSSQHHRSALFGEMAERFPQLLQLVATVCCRWSNYDAEEIFGLIERWQQGHDETQRKQLAAMGIVVSAKHDIH</sequence>